<dbReference type="GO" id="GO:0071949">
    <property type="term" value="F:FAD binding"/>
    <property type="evidence" value="ECO:0007669"/>
    <property type="project" value="TreeGrafter"/>
</dbReference>
<dbReference type="Gene3D" id="3.40.50.620">
    <property type="entry name" value="HUPs"/>
    <property type="match status" value="1"/>
</dbReference>
<keyword evidence="4 8" id="KW-0285">Flavoprotein</keyword>
<dbReference type="EC" id="4.1.99.3" evidence="2"/>
<evidence type="ECO:0000256" key="4">
    <source>
        <dbReference type="ARBA" id="ARBA00022630"/>
    </source>
</evidence>
<dbReference type="Gene3D" id="1.10.579.10">
    <property type="entry name" value="DNA Cyclobutane Dipyrimidine Photolyase, subunit A, domain 3"/>
    <property type="match status" value="1"/>
</dbReference>
<feature type="binding site" evidence="8">
    <location>
        <begin position="371"/>
        <end position="373"/>
    </location>
    <ligand>
        <name>FAD</name>
        <dbReference type="ChEBI" id="CHEBI:57692"/>
    </ligand>
</feature>
<comment type="similarity">
    <text evidence="10">Belongs to the DNA photolyase family.</text>
</comment>
<dbReference type="InterPro" id="IPR002081">
    <property type="entry name" value="Cryptochrome/DNA_photolyase_1"/>
</dbReference>
<dbReference type="InterPro" id="IPR018394">
    <property type="entry name" value="DNA_photolyase_1_CS_C"/>
</dbReference>
<dbReference type="AlphaFoldDB" id="A0A562QI04"/>
<comment type="cofactor">
    <cofactor evidence="1">
        <name>(6R)-5,10-methylene-5,6,7,8-tetrahydrofolate</name>
        <dbReference type="ChEBI" id="CHEBI:15636"/>
    </cofactor>
</comment>
<protein>
    <recommendedName>
        <fullName evidence="3">Deoxyribodipyrimidine photo-lyase</fullName>
        <ecNumber evidence="2">4.1.99.3</ecNumber>
    </recommendedName>
</protein>
<dbReference type="EMBL" id="VLKZ01000006">
    <property type="protein sequence ID" value="TWI55820.1"/>
    <property type="molecule type" value="Genomic_DNA"/>
</dbReference>
<reference evidence="12 13" key="1">
    <citation type="journal article" date="2015" name="Stand. Genomic Sci.">
        <title>Genomic Encyclopedia of Bacterial and Archaeal Type Strains, Phase III: the genomes of soil and plant-associated and newly described type strains.</title>
        <authorList>
            <person name="Whitman W.B."/>
            <person name="Woyke T."/>
            <person name="Klenk H.P."/>
            <person name="Zhou Y."/>
            <person name="Lilburn T.G."/>
            <person name="Beck B.J."/>
            <person name="De Vos P."/>
            <person name="Vandamme P."/>
            <person name="Eisen J.A."/>
            <person name="Garrity G."/>
            <person name="Hugenholtz P."/>
            <person name="Kyrpides N.C."/>
        </authorList>
    </citation>
    <scope>NUCLEOTIDE SEQUENCE [LARGE SCALE GENOMIC DNA]</scope>
    <source>
        <strain evidence="12 13">CGMCC 1.10116</strain>
    </source>
</reference>
<dbReference type="InterPro" id="IPR005101">
    <property type="entry name" value="Cryptochr/Photolyase_FAD-bd"/>
</dbReference>
<dbReference type="InterPro" id="IPR014729">
    <property type="entry name" value="Rossmann-like_a/b/a_fold"/>
</dbReference>
<comment type="cofactor">
    <cofactor evidence="8">
        <name>FAD</name>
        <dbReference type="ChEBI" id="CHEBI:57692"/>
    </cofactor>
    <text evidence="8">Binds 1 FAD per subunit.</text>
</comment>
<accession>A0A562QI04</accession>
<dbReference type="Gene3D" id="1.25.40.80">
    <property type="match status" value="1"/>
</dbReference>
<feature type="site" description="Electron transfer via tryptophanyl radical" evidence="9">
    <location>
        <position position="358"/>
    </location>
</feature>
<dbReference type="Pfam" id="PF03441">
    <property type="entry name" value="FAD_binding_7"/>
    <property type="match status" value="1"/>
</dbReference>
<keyword evidence="5 8" id="KW-0274">FAD</keyword>
<name>A0A562QI04_9BACI</name>
<dbReference type="PROSITE" id="PS00394">
    <property type="entry name" value="DNA_PHOTOLYASES_1_1"/>
    <property type="match status" value="1"/>
</dbReference>
<dbReference type="SUPFAM" id="SSF48173">
    <property type="entry name" value="Cryptochrome/photolyase FAD-binding domain"/>
    <property type="match status" value="1"/>
</dbReference>
<dbReference type="Proteomes" id="UP000315711">
    <property type="component" value="Unassembled WGS sequence"/>
</dbReference>
<evidence type="ECO:0000256" key="7">
    <source>
        <dbReference type="ARBA" id="ARBA00033999"/>
    </source>
</evidence>
<keyword evidence="12" id="KW-0456">Lyase</keyword>
<evidence type="ECO:0000256" key="8">
    <source>
        <dbReference type="PIRSR" id="PIRSR602081-1"/>
    </source>
</evidence>
<dbReference type="InterPro" id="IPR036155">
    <property type="entry name" value="Crypto/Photolyase_N_sf"/>
</dbReference>
<evidence type="ECO:0000256" key="3">
    <source>
        <dbReference type="ARBA" id="ARBA00014046"/>
    </source>
</evidence>
<dbReference type="PANTHER" id="PTHR11455">
    <property type="entry name" value="CRYPTOCHROME"/>
    <property type="match status" value="1"/>
</dbReference>
<keyword evidence="6 10" id="KW-0157">Chromophore</keyword>
<keyword evidence="13" id="KW-1185">Reference proteome</keyword>
<feature type="binding site" evidence="8">
    <location>
        <position position="271"/>
    </location>
    <ligand>
        <name>FAD</name>
        <dbReference type="ChEBI" id="CHEBI:57692"/>
    </ligand>
</feature>
<evidence type="ECO:0000256" key="2">
    <source>
        <dbReference type="ARBA" id="ARBA00013149"/>
    </source>
</evidence>
<feature type="site" description="Electron transfer via tryptophanyl radical" evidence="9">
    <location>
        <position position="381"/>
    </location>
</feature>
<evidence type="ECO:0000256" key="9">
    <source>
        <dbReference type="PIRSR" id="PIRSR602081-2"/>
    </source>
</evidence>
<dbReference type="FunFam" id="1.10.579.10:FF:000003">
    <property type="entry name" value="Deoxyribodipyrimidine photo-lyase"/>
    <property type="match status" value="1"/>
</dbReference>
<feature type="binding site" evidence="8">
    <location>
        <begin position="238"/>
        <end position="242"/>
    </location>
    <ligand>
        <name>FAD</name>
        <dbReference type="ChEBI" id="CHEBI:57692"/>
    </ligand>
</feature>
<evidence type="ECO:0000256" key="6">
    <source>
        <dbReference type="ARBA" id="ARBA00022991"/>
    </source>
</evidence>
<dbReference type="GO" id="GO:0003677">
    <property type="term" value="F:DNA binding"/>
    <property type="evidence" value="ECO:0007669"/>
    <property type="project" value="TreeGrafter"/>
</dbReference>
<evidence type="ECO:0000313" key="13">
    <source>
        <dbReference type="Proteomes" id="UP000315711"/>
    </source>
</evidence>
<gene>
    <name evidence="12" type="ORF">IQ10_02380</name>
</gene>
<evidence type="ECO:0000256" key="5">
    <source>
        <dbReference type="ARBA" id="ARBA00022827"/>
    </source>
</evidence>
<dbReference type="InterPro" id="IPR036134">
    <property type="entry name" value="Crypto/Photolyase_FAD-like_sf"/>
</dbReference>
<feature type="domain" description="Photolyase/cryptochrome alpha/beta" evidence="11">
    <location>
        <begin position="3"/>
        <end position="134"/>
    </location>
</feature>
<dbReference type="InterPro" id="IPR006050">
    <property type="entry name" value="DNA_photolyase_N"/>
</dbReference>
<dbReference type="PANTHER" id="PTHR11455:SF9">
    <property type="entry name" value="CRYPTOCHROME CIRCADIAN CLOCK 5 ISOFORM X1"/>
    <property type="match status" value="1"/>
</dbReference>
<comment type="catalytic activity">
    <reaction evidence="7">
        <text>cyclobutadipyrimidine (in DNA) = 2 pyrimidine residues (in DNA).</text>
        <dbReference type="EC" id="4.1.99.3"/>
    </reaction>
</comment>
<evidence type="ECO:0000313" key="12">
    <source>
        <dbReference type="EMBL" id="TWI55820.1"/>
    </source>
</evidence>
<feature type="site" description="Electron transfer via tryptophanyl radical" evidence="9">
    <location>
        <position position="305"/>
    </location>
</feature>
<evidence type="ECO:0000256" key="1">
    <source>
        <dbReference type="ARBA" id="ARBA00001932"/>
    </source>
</evidence>
<dbReference type="GO" id="GO:0000719">
    <property type="term" value="P:photoreactive repair"/>
    <property type="evidence" value="ECO:0007669"/>
    <property type="project" value="UniProtKB-ARBA"/>
</dbReference>
<dbReference type="RefSeq" id="WP_144450682.1">
    <property type="nucleotide sequence ID" value="NZ_VLKZ01000006.1"/>
</dbReference>
<dbReference type="PRINTS" id="PR00147">
    <property type="entry name" value="DNAPHOTLYASE"/>
</dbReference>
<proteinExistence type="inferred from homology"/>
<dbReference type="SUPFAM" id="SSF52425">
    <property type="entry name" value="Cryptochrome/photolyase, N-terminal domain"/>
    <property type="match status" value="1"/>
</dbReference>
<feature type="binding site" evidence="8">
    <location>
        <begin position="274"/>
        <end position="281"/>
    </location>
    <ligand>
        <name>FAD</name>
        <dbReference type="ChEBI" id="CHEBI:57692"/>
    </ligand>
</feature>
<sequence>MSQYVVVWFRRDFRLQDHTALYYAINEVKKSGKEWLALFHLDPPEHLKGSPHEDYFFQTVSQFKQRLKEKGIHLHILTGEMEEALNKLKKELPSTSDLYVNLDRVGEGAKRDERAKDICESLGISFHGFDDAYLTAPDQVVKGDKSYYKVFTPYLRTWSKIQKKKPVRLSESEIVAAAANVPVIDEKSERVFQSVLKRCSTSWPLLGEKHALEKLEEFLVGKINDYEQNRDYPELLGTSQLSPCLKVGTISPRTILFRVFEKKDTKGREAFIKELAWRDFYHMIQYYNPDCKELEVRNEYQGFNWNQDKNLLKSWSEGKTGFPIVDAGMRQLKKEGWMHNRLRMITASFLTKDYLIDWRLGERYFEEMLIDYDSSSNIGGWQWAASVGTDAVPYFRVFNPTTQSKRFDKKGEYIRKYIPELRHVEDAFIHEPWKMDEKKQKEAGCLIGRDYPAPSVNHHIQRKKAISMFEEYKNVQNGHE</sequence>
<dbReference type="Pfam" id="PF00875">
    <property type="entry name" value="DNA_photolyase"/>
    <property type="match status" value="1"/>
</dbReference>
<organism evidence="12 13">
    <name type="scientific">Halalkalibacter nanhaiisediminis</name>
    <dbReference type="NCBI Taxonomy" id="688079"/>
    <lineage>
        <taxon>Bacteria</taxon>
        <taxon>Bacillati</taxon>
        <taxon>Bacillota</taxon>
        <taxon>Bacilli</taxon>
        <taxon>Bacillales</taxon>
        <taxon>Bacillaceae</taxon>
        <taxon>Halalkalibacter</taxon>
    </lineage>
</organism>
<dbReference type="PROSITE" id="PS51645">
    <property type="entry name" value="PHR_CRY_ALPHA_BETA"/>
    <property type="match status" value="1"/>
</dbReference>
<dbReference type="GO" id="GO:0009416">
    <property type="term" value="P:response to light stimulus"/>
    <property type="evidence" value="ECO:0007669"/>
    <property type="project" value="TreeGrafter"/>
</dbReference>
<dbReference type="OrthoDB" id="9772484at2"/>
<comment type="caution">
    <text evidence="12">The sequence shown here is derived from an EMBL/GenBank/DDBJ whole genome shotgun (WGS) entry which is preliminary data.</text>
</comment>
<evidence type="ECO:0000256" key="10">
    <source>
        <dbReference type="RuleBase" id="RU004182"/>
    </source>
</evidence>
<dbReference type="GO" id="GO:0003904">
    <property type="term" value="F:deoxyribodipyrimidine photo-lyase activity"/>
    <property type="evidence" value="ECO:0007669"/>
    <property type="project" value="UniProtKB-EC"/>
</dbReference>
<feature type="binding site" evidence="8">
    <location>
        <position position="226"/>
    </location>
    <ligand>
        <name>FAD</name>
        <dbReference type="ChEBI" id="CHEBI:57692"/>
    </ligand>
</feature>
<evidence type="ECO:0000259" key="11">
    <source>
        <dbReference type="PROSITE" id="PS51645"/>
    </source>
</evidence>